<sequence>MSNLSKWAEDDGADEDDNILWDESTEEKLAENRGGFHLRKQNSGGGLRTIPLCKTPPTTGPRLITMNPQTVTSTTGLAPPAPSLGLLKKKDTKKASKFGLGERPLGSPVSGSKSAAQNGKINSSMGPKRRGTKTKSGSTDIGFGSACSGGSMNNSGVATLPESPEQVRRFLLSEVKQMSIERLVADAKRYLYLEEFHRKHTATSYVLSMQEWLQVILLSHAHFSPPAHPVQATPITAATASLPLK</sequence>
<dbReference type="EMBL" id="QUSY01000034">
    <property type="protein sequence ID" value="RHY34305.1"/>
    <property type="molecule type" value="Genomic_DNA"/>
</dbReference>
<dbReference type="Proteomes" id="UP000285060">
    <property type="component" value="Unassembled WGS sequence"/>
</dbReference>
<reference evidence="2 3" key="1">
    <citation type="submission" date="2018-08" db="EMBL/GenBank/DDBJ databases">
        <title>Aphanomyces genome sequencing and annotation.</title>
        <authorList>
            <person name="Minardi D."/>
            <person name="Oidtmann B."/>
            <person name="Van Der Giezen M."/>
            <person name="Studholme D.J."/>
        </authorList>
    </citation>
    <scope>NUCLEOTIDE SEQUENCE [LARGE SCALE GENOMIC DNA]</scope>
    <source>
        <strain evidence="2 3">NJM0002</strain>
    </source>
</reference>
<feature type="region of interest" description="Disordered" evidence="1">
    <location>
        <begin position="98"/>
        <end position="147"/>
    </location>
</feature>
<accession>A0A418B809</accession>
<feature type="region of interest" description="Disordered" evidence="1">
    <location>
        <begin position="31"/>
        <end position="86"/>
    </location>
</feature>
<organism evidence="2 3">
    <name type="scientific">Aphanomyces invadans</name>
    <dbReference type="NCBI Taxonomy" id="157072"/>
    <lineage>
        <taxon>Eukaryota</taxon>
        <taxon>Sar</taxon>
        <taxon>Stramenopiles</taxon>
        <taxon>Oomycota</taxon>
        <taxon>Saprolegniomycetes</taxon>
        <taxon>Saprolegniales</taxon>
        <taxon>Verrucalvaceae</taxon>
        <taxon>Aphanomyces</taxon>
    </lineage>
</organism>
<keyword evidence="3" id="KW-1185">Reference proteome</keyword>
<feature type="compositionally biased region" description="Polar residues" evidence="1">
    <location>
        <begin position="109"/>
        <end position="125"/>
    </location>
</feature>
<dbReference type="AlphaFoldDB" id="A0A418B809"/>
<protein>
    <submittedName>
        <fullName evidence="2">Uncharacterized protein</fullName>
    </submittedName>
</protein>
<evidence type="ECO:0000313" key="2">
    <source>
        <dbReference type="EMBL" id="RHY34305.1"/>
    </source>
</evidence>
<dbReference type="VEuPathDB" id="FungiDB:H310_01185"/>
<evidence type="ECO:0000256" key="1">
    <source>
        <dbReference type="SAM" id="MobiDB-lite"/>
    </source>
</evidence>
<feature type="compositionally biased region" description="Polar residues" evidence="1">
    <location>
        <begin position="66"/>
        <end position="75"/>
    </location>
</feature>
<evidence type="ECO:0000313" key="3">
    <source>
        <dbReference type="Proteomes" id="UP000285060"/>
    </source>
</evidence>
<gene>
    <name evidence="2" type="ORF">DYB32_001285</name>
</gene>
<name>A0A418B809_9STRA</name>
<comment type="caution">
    <text evidence="2">The sequence shown here is derived from an EMBL/GenBank/DDBJ whole genome shotgun (WGS) entry which is preliminary data.</text>
</comment>
<proteinExistence type="predicted"/>